<dbReference type="InterPro" id="IPR006047">
    <property type="entry name" value="GH13_cat_dom"/>
</dbReference>
<dbReference type="GO" id="GO:0016798">
    <property type="term" value="F:hydrolase activity, acting on glycosyl bonds"/>
    <property type="evidence" value="ECO:0007669"/>
    <property type="project" value="UniProtKB-KW"/>
</dbReference>
<dbReference type="STRING" id="1125712.HMPREF1316_0946"/>
<evidence type="ECO:0000256" key="1">
    <source>
        <dbReference type="ARBA" id="ARBA00022801"/>
    </source>
</evidence>
<dbReference type="PATRIC" id="fig|1125712.3.peg.1788"/>
<dbReference type="OrthoDB" id="9802433at2"/>
<dbReference type="CDD" id="cd11354">
    <property type="entry name" value="AmyAc_bac_CMD_like"/>
    <property type="match status" value="1"/>
</dbReference>
<keyword evidence="5" id="KW-1185">Reference proteome</keyword>
<evidence type="ECO:0000259" key="3">
    <source>
        <dbReference type="SMART" id="SM00642"/>
    </source>
</evidence>
<reference evidence="4 5" key="1">
    <citation type="submission" date="2013-08" db="EMBL/GenBank/DDBJ databases">
        <authorList>
            <person name="Durkin A.S."/>
            <person name="Haft D.R."/>
            <person name="McCorrison J."/>
            <person name="Torralba M."/>
            <person name="Gillis M."/>
            <person name="Haft D.H."/>
            <person name="Methe B."/>
            <person name="Sutton G."/>
            <person name="Nelson K.E."/>
        </authorList>
    </citation>
    <scope>NUCLEOTIDE SEQUENCE [LARGE SCALE GENOMIC DNA]</scope>
    <source>
        <strain evidence="4 5">F0195</strain>
    </source>
</reference>
<evidence type="ECO:0000256" key="2">
    <source>
        <dbReference type="ARBA" id="ARBA00023295"/>
    </source>
</evidence>
<protein>
    <submittedName>
        <fullName evidence="4">Alpha amylase, catalytic domain protein</fullName>
    </submittedName>
</protein>
<dbReference type="Proteomes" id="UP000016638">
    <property type="component" value="Unassembled WGS sequence"/>
</dbReference>
<evidence type="ECO:0000313" key="5">
    <source>
        <dbReference type="Proteomes" id="UP000016638"/>
    </source>
</evidence>
<accession>U2T1K4</accession>
<dbReference type="PANTHER" id="PTHR10357">
    <property type="entry name" value="ALPHA-AMYLASE FAMILY MEMBER"/>
    <property type="match status" value="1"/>
</dbReference>
<comment type="caution">
    <text evidence="4">The sequence shown here is derived from an EMBL/GenBank/DDBJ whole genome shotgun (WGS) entry which is preliminary data.</text>
</comment>
<dbReference type="Gene3D" id="3.20.20.80">
    <property type="entry name" value="Glycosidases"/>
    <property type="match status" value="1"/>
</dbReference>
<dbReference type="AlphaFoldDB" id="U2T1K4"/>
<dbReference type="SMART" id="SM00642">
    <property type="entry name" value="Aamy"/>
    <property type="match status" value="1"/>
</dbReference>
<feature type="domain" description="Glycosyl hydrolase family 13 catalytic" evidence="3">
    <location>
        <begin position="13"/>
        <end position="355"/>
    </location>
</feature>
<name>U2T1K4_9ACTN</name>
<evidence type="ECO:0000313" key="4">
    <source>
        <dbReference type="EMBL" id="ERL06944.1"/>
    </source>
</evidence>
<dbReference type="InterPro" id="IPR017853">
    <property type="entry name" value="GH"/>
</dbReference>
<dbReference type="GO" id="GO:0005975">
    <property type="term" value="P:carbohydrate metabolic process"/>
    <property type="evidence" value="ECO:0007669"/>
    <property type="project" value="InterPro"/>
</dbReference>
<organism evidence="4 5">
    <name type="scientific">Olsenella profusa F0195</name>
    <dbReference type="NCBI Taxonomy" id="1125712"/>
    <lineage>
        <taxon>Bacteria</taxon>
        <taxon>Bacillati</taxon>
        <taxon>Actinomycetota</taxon>
        <taxon>Coriobacteriia</taxon>
        <taxon>Coriobacteriales</taxon>
        <taxon>Atopobiaceae</taxon>
        <taxon>Olsenella</taxon>
    </lineage>
</organism>
<sequence length="414" mass="46010">MGNDINEGTIWWQVYPLGFCGAPVRPASEGERALTPRLDRLAAWVDYAADMGVSGLMLNPVFASETHGYDTTDYFHIDPRLGDDATFDRLVAACHERGLRVMLDGVFNHVGRSHPLFQDALAGRGHEDLFSITRRPDGSADYATFEGFRELPALDHSSQQVADLVRDVMLHWMRRGVSAWRLDAAYAVPPDFWARVLPEVRRAFPDAWFVGEVIHGDYATIVRRSGMDAVTQYELWKAIWSSLKDGNFFELDWCLKRHNACMGTFAPLTFVGNHDVTRIASMVGDDLAALAVTILLTVGGVPCLYYGDEQALQGVKTKGLGGDDAVRPAFPAAPTWMTAEGERMYGLCRRLIGLRRSNPWLTHATTRPTHLKNRSYSYDATGRGGETLHVDLRLDPAPQATISQGGRTLLEVSR</sequence>
<gene>
    <name evidence="4" type="ORF">HMPREF1316_0946</name>
</gene>
<dbReference type="EMBL" id="AWEZ01000061">
    <property type="protein sequence ID" value="ERL06944.1"/>
    <property type="molecule type" value="Genomic_DNA"/>
</dbReference>
<keyword evidence="2" id="KW-0326">Glycosidase</keyword>
<dbReference type="SUPFAM" id="SSF51445">
    <property type="entry name" value="(Trans)glycosidases"/>
    <property type="match status" value="1"/>
</dbReference>
<dbReference type="eggNOG" id="COG0366">
    <property type="taxonomic scope" value="Bacteria"/>
</dbReference>
<dbReference type="PANTHER" id="PTHR10357:SF210">
    <property type="entry name" value="MALTODEXTRIN GLUCOSIDASE"/>
    <property type="match status" value="1"/>
</dbReference>
<dbReference type="RefSeq" id="WP_021726683.1">
    <property type="nucleotide sequence ID" value="NZ_AWEZ01000061.1"/>
</dbReference>
<keyword evidence="1" id="KW-0378">Hydrolase</keyword>
<proteinExistence type="predicted"/>
<dbReference type="Pfam" id="PF00128">
    <property type="entry name" value="Alpha-amylase"/>
    <property type="match status" value="1"/>
</dbReference>